<accession>A0A1F6MAD0</accession>
<keyword evidence="1" id="KW-1133">Transmembrane helix</keyword>
<comment type="caution">
    <text evidence="2">The sequence shown here is derived from an EMBL/GenBank/DDBJ whole genome shotgun (WGS) entry which is preliminary data.</text>
</comment>
<dbReference type="AlphaFoldDB" id="A0A1F6MAD0"/>
<evidence type="ECO:0000313" key="2">
    <source>
        <dbReference type="EMBL" id="OGH68579.1"/>
    </source>
</evidence>
<evidence type="ECO:0000256" key="1">
    <source>
        <dbReference type="SAM" id="Phobius"/>
    </source>
</evidence>
<dbReference type="Proteomes" id="UP000176413">
    <property type="component" value="Unassembled WGS sequence"/>
</dbReference>
<evidence type="ECO:0000313" key="3">
    <source>
        <dbReference type="Proteomes" id="UP000176413"/>
    </source>
</evidence>
<feature type="transmembrane region" description="Helical" evidence="1">
    <location>
        <begin position="56"/>
        <end position="81"/>
    </location>
</feature>
<sequence length="607" mass="66541">MSDKNTKRFVKKQLETIIVSPPDENDIDTCLTNIYQDHEGRIPNMKEISIKKSSPFVRILSFVFGLVVVCALLAWAGFLYFPGQTANENGLVFDIRGSRDVAVGVTTTYTLSYANTSDAHIKNATLSVHYPEGFVFITSSVPSNNSGHTEWKINSLKSSSEGSLIITGKYYGQYNEQKTWRTFFNYTPDNFNSELQKITTLTAVINDNPYKLELTGSDGVAVGSDAFYTFSVSKTTDNKQPIQLSIVPPGNFIITSSTPALKNNKVTIDWGSTTSPDNFRLIIKGKFKNADTPNMIKGVLYLPFADTNQLFTIATAGITSQLLKSDLEFGTTINGTQNDTEAKPGETLAVTIHLKNSSPEEMKNAAVTISFDAPSVKRQSLLNWSGLEDKYDGSVVGEQLTDTVRRGQITWNSKKISDLAKIKPGSEVLINVKLPLKTTTGFDYSAIKETVIKVNSSVDYLDAKGISKSTAGNPIIITLETDLAFIGRDTLTINGQGKEEHAVSWILTNTFHPLKNITATAVAYGDTTFLSGETTDGTSGYDPRDKKIIWTIDELQPGDNQSKNTFTLVLNTKNPTQNTLLSKVTIEAEDAITGQKISLIGKEITLK</sequence>
<keyword evidence="1" id="KW-0812">Transmembrane</keyword>
<dbReference type="EMBL" id="MFQA01000037">
    <property type="protein sequence ID" value="OGH68579.1"/>
    <property type="molecule type" value="Genomic_DNA"/>
</dbReference>
<keyword evidence="1" id="KW-0472">Membrane</keyword>
<gene>
    <name evidence="2" type="ORF">A3D53_01230</name>
</gene>
<name>A0A1F6MAD0_9BACT</name>
<reference evidence="2 3" key="1">
    <citation type="journal article" date="2016" name="Nat. Commun.">
        <title>Thousands of microbial genomes shed light on interconnected biogeochemical processes in an aquifer system.</title>
        <authorList>
            <person name="Anantharaman K."/>
            <person name="Brown C.T."/>
            <person name="Hug L.A."/>
            <person name="Sharon I."/>
            <person name="Castelle C.J."/>
            <person name="Probst A.J."/>
            <person name="Thomas B.C."/>
            <person name="Singh A."/>
            <person name="Wilkins M.J."/>
            <person name="Karaoz U."/>
            <person name="Brodie E.L."/>
            <person name="Williams K.H."/>
            <person name="Hubbard S.S."/>
            <person name="Banfield J.F."/>
        </authorList>
    </citation>
    <scope>NUCLEOTIDE SEQUENCE [LARGE SCALE GENOMIC DNA]</scope>
</reference>
<proteinExistence type="predicted"/>
<protein>
    <submittedName>
        <fullName evidence="2">Uncharacterized protein</fullName>
    </submittedName>
</protein>
<organism evidence="2 3">
    <name type="scientific">Candidatus Magasanikbacteria bacterium RIFCSPHIGHO2_02_FULL_45_10</name>
    <dbReference type="NCBI Taxonomy" id="1798679"/>
    <lineage>
        <taxon>Bacteria</taxon>
        <taxon>Candidatus Magasanikiibacteriota</taxon>
    </lineage>
</organism>